<name>A0A0E9X0I3_ANGAN</name>
<feature type="compositionally biased region" description="Polar residues" evidence="1">
    <location>
        <begin position="8"/>
        <end position="35"/>
    </location>
</feature>
<protein>
    <submittedName>
        <fullName evidence="2">Uncharacterized protein</fullName>
    </submittedName>
</protein>
<evidence type="ECO:0000313" key="2">
    <source>
        <dbReference type="EMBL" id="JAH96222.1"/>
    </source>
</evidence>
<evidence type="ECO:0000256" key="1">
    <source>
        <dbReference type="SAM" id="MobiDB-lite"/>
    </source>
</evidence>
<feature type="region of interest" description="Disordered" evidence="1">
    <location>
        <begin position="1"/>
        <end position="66"/>
    </location>
</feature>
<accession>A0A0E9X0I3</accession>
<reference evidence="2" key="2">
    <citation type="journal article" date="2015" name="Fish Shellfish Immunol.">
        <title>Early steps in the European eel (Anguilla anguilla)-Vibrio vulnificus interaction in the gills: Role of the RtxA13 toxin.</title>
        <authorList>
            <person name="Callol A."/>
            <person name="Pajuelo D."/>
            <person name="Ebbesson L."/>
            <person name="Teles M."/>
            <person name="MacKenzie S."/>
            <person name="Amaro C."/>
        </authorList>
    </citation>
    <scope>NUCLEOTIDE SEQUENCE</scope>
</reference>
<dbReference type="EMBL" id="GBXM01012355">
    <property type="protein sequence ID" value="JAH96222.1"/>
    <property type="molecule type" value="Transcribed_RNA"/>
</dbReference>
<sequence>MLMPNANEPKSNANEPKSNANEPKSNANEPKSGRQSLDKQAKQHSVLGKKWHNNVKTSWLVANANI</sequence>
<reference evidence="2" key="1">
    <citation type="submission" date="2014-11" db="EMBL/GenBank/DDBJ databases">
        <authorList>
            <person name="Amaro Gonzalez C."/>
        </authorList>
    </citation>
    <scope>NUCLEOTIDE SEQUENCE</scope>
</reference>
<organism evidence="2">
    <name type="scientific">Anguilla anguilla</name>
    <name type="common">European freshwater eel</name>
    <name type="synonym">Muraena anguilla</name>
    <dbReference type="NCBI Taxonomy" id="7936"/>
    <lineage>
        <taxon>Eukaryota</taxon>
        <taxon>Metazoa</taxon>
        <taxon>Chordata</taxon>
        <taxon>Craniata</taxon>
        <taxon>Vertebrata</taxon>
        <taxon>Euteleostomi</taxon>
        <taxon>Actinopterygii</taxon>
        <taxon>Neopterygii</taxon>
        <taxon>Teleostei</taxon>
        <taxon>Anguilliformes</taxon>
        <taxon>Anguillidae</taxon>
        <taxon>Anguilla</taxon>
    </lineage>
</organism>
<proteinExistence type="predicted"/>
<dbReference type="AlphaFoldDB" id="A0A0E9X0I3"/>